<evidence type="ECO:0000256" key="7">
    <source>
        <dbReference type="ARBA" id="ARBA00022989"/>
    </source>
</evidence>
<feature type="region of interest" description="Disordered" evidence="13">
    <location>
        <begin position="472"/>
        <end position="534"/>
    </location>
</feature>
<evidence type="ECO:0000256" key="10">
    <source>
        <dbReference type="ARBA" id="ARBA00023209"/>
    </source>
</evidence>
<protein>
    <recommendedName>
        <fullName evidence="3">Glycerophosphocholine acyltransferase 1</fullName>
    </recommendedName>
</protein>
<comment type="caution">
    <text evidence="15">The sequence shown here is derived from an EMBL/GenBank/DDBJ whole genome shotgun (WGS) entry which is preliminary data.</text>
</comment>
<keyword evidence="16" id="KW-1185">Reference proteome</keyword>
<accession>A0AAW0Z5T6</accession>
<organism evidence="15 16">
    <name type="scientific">Kwoniella newhampshirensis</name>
    <dbReference type="NCBI Taxonomy" id="1651941"/>
    <lineage>
        <taxon>Eukaryota</taxon>
        <taxon>Fungi</taxon>
        <taxon>Dikarya</taxon>
        <taxon>Basidiomycota</taxon>
        <taxon>Agaricomycotina</taxon>
        <taxon>Tremellomycetes</taxon>
        <taxon>Tremellales</taxon>
        <taxon>Cryptococcaceae</taxon>
        <taxon>Kwoniella</taxon>
    </lineage>
</organism>
<evidence type="ECO:0000256" key="13">
    <source>
        <dbReference type="SAM" id="MobiDB-lite"/>
    </source>
</evidence>
<keyword evidence="6 14" id="KW-0812">Transmembrane</keyword>
<feature type="compositionally biased region" description="Low complexity" evidence="13">
    <location>
        <begin position="472"/>
        <end position="485"/>
    </location>
</feature>
<gene>
    <name evidence="15" type="ORF">IAR55_000144</name>
</gene>
<feature type="region of interest" description="Disordered" evidence="13">
    <location>
        <begin position="111"/>
        <end position="136"/>
    </location>
</feature>
<keyword evidence="10" id="KW-0594">Phospholipid biosynthesis</keyword>
<sequence>MAELSPPSRPTSSRSRSSPRPDFSRNSSSFGSFMTLTNLERYGEDWAGAMTLLDVIETFFDSRLDLYGRRLKAQSHRLKSRAVELLPKGLRTPAGGGILLVEDDIAYNKQGGGEGSRDVRDRADSGSGSKESAERKYRKEVEREVERIKVKLAAKVTHLSGTWRSAQVVRTKEKASFFFGVMSLAFTCLLYGMAPEWMPFAYTVQSAFYLPVRAYTYKRKAWHYFLFGELAVSQSPETQADNNDLQSDLCYFVNALDLLWIWVFPSSTVLFICCYLLTLGPLASAIITWRNSLVFHSMDKVTSMFIHIYPPIVLTIIRHVYPNAEDRYTGLKHVDDYKWYTMILLSGVPYILWQAAYYKFISIDRKSKIESGQRENSFHYMLNDKRGPIGKALQGIRPEHREQWFIFGQLIYSIIFMIPPAALYIHSPRSSSVFLITIFAVSVWNGASFYVEVFGRKFERELERLRKEMELASATGSTTSTSSTAPPSPPSPSYTDAQGEDDGDHEHYLTDTADALANSPLVLPGTNQSASELEVPEMVLDQAQEEIASDGGNTLRARSKA</sequence>
<feature type="compositionally biased region" description="Low complexity" evidence="13">
    <location>
        <begin position="10"/>
        <end position="27"/>
    </location>
</feature>
<feature type="transmembrane region" description="Helical" evidence="14">
    <location>
        <begin position="301"/>
        <end position="319"/>
    </location>
</feature>
<feature type="compositionally biased region" description="Basic and acidic residues" evidence="13">
    <location>
        <begin position="115"/>
        <end position="124"/>
    </location>
</feature>
<feature type="transmembrane region" description="Helical" evidence="14">
    <location>
        <begin position="339"/>
        <end position="358"/>
    </location>
</feature>
<comment type="subcellular location">
    <subcellularLocation>
        <location evidence="1">Membrane</location>
        <topology evidence="1">Multi-pass membrane protein</topology>
    </subcellularLocation>
</comment>
<dbReference type="PANTHER" id="PTHR31201">
    <property type="entry name" value="OS01G0585100 PROTEIN"/>
    <property type="match status" value="1"/>
</dbReference>
<evidence type="ECO:0000256" key="2">
    <source>
        <dbReference type="ARBA" id="ARBA00006675"/>
    </source>
</evidence>
<evidence type="ECO:0000256" key="4">
    <source>
        <dbReference type="ARBA" id="ARBA00022516"/>
    </source>
</evidence>
<dbReference type="RefSeq" id="XP_066805823.1">
    <property type="nucleotide sequence ID" value="XM_066943281.1"/>
</dbReference>
<dbReference type="AlphaFoldDB" id="A0AAW0Z5T6"/>
<keyword evidence="9 14" id="KW-0472">Membrane</keyword>
<dbReference type="InterPro" id="IPR021261">
    <property type="entry name" value="GPCAT"/>
</dbReference>
<evidence type="ECO:0000313" key="16">
    <source>
        <dbReference type="Proteomes" id="UP001388673"/>
    </source>
</evidence>
<dbReference type="GO" id="GO:0016020">
    <property type="term" value="C:membrane"/>
    <property type="evidence" value="ECO:0007669"/>
    <property type="project" value="UniProtKB-SubCell"/>
</dbReference>
<feature type="region of interest" description="Disordered" evidence="13">
    <location>
        <begin position="1"/>
        <end position="27"/>
    </location>
</feature>
<proteinExistence type="inferred from homology"/>
<dbReference type="GeneID" id="92177404"/>
<feature type="transmembrane region" description="Helical" evidence="14">
    <location>
        <begin position="259"/>
        <end position="289"/>
    </location>
</feature>
<dbReference type="EMBL" id="JBCAWK010000001">
    <property type="protein sequence ID" value="KAK8869577.1"/>
    <property type="molecule type" value="Genomic_DNA"/>
</dbReference>
<dbReference type="GO" id="GO:0006656">
    <property type="term" value="P:phosphatidylcholine biosynthetic process"/>
    <property type="evidence" value="ECO:0007669"/>
    <property type="project" value="TreeGrafter"/>
</dbReference>
<evidence type="ECO:0000256" key="14">
    <source>
        <dbReference type="SAM" id="Phobius"/>
    </source>
</evidence>
<evidence type="ECO:0000256" key="12">
    <source>
        <dbReference type="ARBA" id="ARBA00023315"/>
    </source>
</evidence>
<dbReference type="GO" id="GO:0016746">
    <property type="term" value="F:acyltransferase activity"/>
    <property type="evidence" value="ECO:0007669"/>
    <property type="project" value="UniProtKB-KW"/>
</dbReference>
<evidence type="ECO:0000256" key="11">
    <source>
        <dbReference type="ARBA" id="ARBA00023264"/>
    </source>
</evidence>
<evidence type="ECO:0000256" key="9">
    <source>
        <dbReference type="ARBA" id="ARBA00023136"/>
    </source>
</evidence>
<dbReference type="KEGG" id="kne:92177404"/>
<name>A0AAW0Z5T6_9TREE</name>
<keyword evidence="7 14" id="KW-1133">Transmembrane helix</keyword>
<comment type="similarity">
    <text evidence="2">Belongs to the GPC1 family.</text>
</comment>
<keyword evidence="4" id="KW-0444">Lipid biosynthesis</keyword>
<evidence type="ECO:0000256" key="1">
    <source>
        <dbReference type="ARBA" id="ARBA00004141"/>
    </source>
</evidence>
<dbReference type="Pfam" id="PF10998">
    <property type="entry name" value="DUF2838"/>
    <property type="match status" value="2"/>
</dbReference>
<keyword evidence="5" id="KW-0808">Transferase</keyword>
<feature type="transmembrane region" description="Helical" evidence="14">
    <location>
        <begin position="175"/>
        <end position="194"/>
    </location>
</feature>
<evidence type="ECO:0000256" key="5">
    <source>
        <dbReference type="ARBA" id="ARBA00022679"/>
    </source>
</evidence>
<dbReference type="PANTHER" id="PTHR31201:SF1">
    <property type="entry name" value="GLYCEROPHOSPHOCHOLINE ACYLTRANSFERASE 1"/>
    <property type="match status" value="1"/>
</dbReference>
<evidence type="ECO:0000256" key="3">
    <source>
        <dbReference type="ARBA" id="ARBA00019082"/>
    </source>
</evidence>
<dbReference type="Proteomes" id="UP001388673">
    <property type="component" value="Unassembled WGS sequence"/>
</dbReference>
<feature type="transmembrane region" description="Helical" evidence="14">
    <location>
        <begin position="431"/>
        <end position="451"/>
    </location>
</feature>
<feature type="transmembrane region" description="Helical" evidence="14">
    <location>
        <begin position="404"/>
        <end position="425"/>
    </location>
</feature>
<evidence type="ECO:0000313" key="15">
    <source>
        <dbReference type="EMBL" id="KAK8869577.1"/>
    </source>
</evidence>
<keyword evidence="8" id="KW-0443">Lipid metabolism</keyword>
<keyword evidence="12" id="KW-0012">Acyltransferase</keyword>
<keyword evidence="11" id="KW-1208">Phospholipid metabolism</keyword>
<evidence type="ECO:0000256" key="8">
    <source>
        <dbReference type="ARBA" id="ARBA00023098"/>
    </source>
</evidence>
<reference evidence="15 16" key="1">
    <citation type="journal article" date="2024" name="bioRxiv">
        <title>Comparative genomics of Cryptococcus and Kwoniella reveals pathogenesis evolution and contrasting karyotype dynamics via intercentromeric recombination or chromosome fusion.</title>
        <authorList>
            <person name="Coelho M.A."/>
            <person name="David-Palma M."/>
            <person name="Shea T."/>
            <person name="Bowers K."/>
            <person name="McGinley-Smith S."/>
            <person name="Mohammad A.W."/>
            <person name="Gnirke A."/>
            <person name="Yurkov A.M."/>
            <person name="Nowrousian M."/>
            <person name="Sun S."/>
            <person name="Cuomo C.A."/>
            <person name="Heitman J."/>
        </authorList>
    </citation>
    <scope>NUCLEOTIDE SEQUENCE [LARGE SCALE GENOMIC DNA]</scope>
    <source>
        <strain evidence="15 16">CBS 13917</strain>
    </source>
</reference>
<evidence type="ECO:0000256" key="6">
    <source>
        <dbReference type="ARBA" id="ARBA00022692"/>
    </source>
</evidence>